<dbReference type="GO" id="GO:0016757">
    <property type="term" value="F:glycosyltransferase activity"/>
    <property type="evidence" value="ECO:0007669"/>
    <property type="project" value="UniProtKB-KW"/>
</dbReference>
<protein>
    <submittedName>
        <fullName evidence="2">Glycosyltransferase</fullName>
        <ecNumber evidence="2">2.4.-.-</ecNumber>
    </submittedName>
</protein>
<dbReference type="EMBL" id="JBFNQN010000008">
    <property type="protein sequence ID" value="MEW9265552.1"/>
    <property type="molecule type" value="Genomic_DNA"/>
</dbReference>
<evidence type="ECO:0000313" key="2">
    <source>
        <dbReference type="EMBL" id="MEW9265552.1"/>
    </source>
</evidence>
<dbReference type="SUPFAM" id="SSF53448">
    <property type="entry name" value="Nucleotide-diphospho-sugar transferases"/>
    <property type="match status" value="1"/>
</dbReference>
<dbReference type="PANTHER" id="PTHR43630:SF2">
    <property type="entry name" value="GLYCOSYLTRANSFERASE"/>
    <property type="match status" value="1"/>
</dbReference>
<dbReference type="InterPro" id="IPR001173">
    <property type="entry name" value="Glyco_trans_2-like"/>
</dbReference>
<reference evidence="2 3" key="1">
    <citation type="submission" date="2024-07" db="EMBL/GenBank/DDBJ databases">
        <authorList>
            <person name="Thanompreechachai J."/>
            <person name="Duangmal K."/>
        </authorList>
    </citation>
    <scope>NUCLEOTIDE SEQUENCE [LARGE SCALE GENOMIC DNA]</scope>
    <source>
        <strain evidence="2 3">KCTC 19886</strain>
    </source>
</reference>
<dbReference type="Proteomes" id="UP001555826">
    <property type="component" value="Unassembled WGS sequence"/>
</dbReference>
<name>A0ABV3P7E5_9ACTN</name>
<dbReference type="Pfam" id="PF00535">
    <property type="entry name" value="Glycos_transf_2"/>
    <property type="match status" value="1"/>
</dbReference>
<sequence>MVNVISMMLVKNEADRWLHEALRQARFLSDHVVVLDDASTDTTREIAYQYADEVLESAVSMFARDERFQRQRLWDTATRMARRGDWILGFDADELLPEDHVERLRLILTTKFLPGVDSMSFRLCDMWSDTHYRDDKFWTAHHRQWVRAVRFDPTAPNRWRDATHHCGSFPLGSEGVVGFTDLTIKHMGWSREQDRKAKFDRYMEADPDGALGWLEQYHSILDPEPHLVAL</sequence>
<keyword evidence="3" id="KW-1185">Reference proteome</keyword>
<dbReference type="Gene3D" id="3.90.550.10">
    <property type="entry name" value="Spore Coat Polysaccharide Biosynthesis Protein SpsA, Chain A"/>
    <property type="match status" value="1"/>
</dbReference>
<dbReference type="PANTHER" id="PTHR43630">
    <property type="entry name" value="POLY-BETA-1,6-N-ACETYL-D-GLUCOSAMINE SYNTHASE"/>
    <property type="match status" value="1"/>
</dbReference>
<evidence type="ECO:0000313" key="3">
    <source>
        <dbReference type="Proteomes" id="UP001555826"/>
    </source>
</evidence>
<proteinExistence type="predicted"/>
<keyword evidence="2" id="KW-0328">Glycosyltransferase</keyword>
<keyword evidence="2" id="KW-0808">Transferase</keyword>
<organism evidence="2 3">
    <name type="scientific">Kineococcus endophyticus</name>
    <dbReference type="NCBI Taxonomy" id="1181883"/>
    <lineage>
        <taxon>Bacteria</taxon>
        <taxon>Bacillati</taxon>
        <taxon>Actinomycetota</taxon>
        <taxon>Actinomycetes</taxon>
        <taxon>Kineosporiales</taxon>
        <taxon>Kineosporiaceae</taxon>
        <taxon>Kineococcus</taxon>
    </lineage>
</organism>
<gene>
    <name evidence="2" type="ORF">AB1207_12405</name>
</gene>
<accession>A0ABV3P7E5</accession>
<dbReference type="EC" id="2.4.-.-" evidence="2"/>
<evidence type="ECO:0000259" key="1">
    <source>
        <dbReference type="Pfam" id="PF00535"/>
    </source>
</evidence>
<comment type="caution">
    <text evidence="2">The sequence shown here is derived from an EMBL/GenBank/DDBJ whole genome shotgun (WGS) entry which is preliminary data.</text>
</comment>
<dbReference type="InterPro" id="IPR029044">
    <property type="entry name" value="Nucleotide-diphossugar_trans"/>
</dbReference>
<feature type="domain" description="Glycosyltransferase 2-like" evidence="1">
    <location>
        <begin position="16"/>
        <end position="104"/>
    </location>
</feature>